<dbReference type="RefSeq" id="XP_072813952.1">
    <property type="nucleotide sequence ID" value="XM_072957851.1"/>
</dbReference>
<keyword evidence="2" id="KW-1185">Reference proteome</keyword>
<dbReference type="RefSeq" id="XP_072813943.1">
    <property type="nucleotide sequence ID" value="XM_072957842.1"/>
</dbReference>
<evidence type="ECO:0000313" key="12">
    <source>
        <dbReference type="RefSeq" id="XP_072813959.1"/>
    </source>
</evidence>
<proteinExistence type="predicted"/>
<dbReference type="PANTHER" id="PTHR33517:SF5">
    <property type="entry name" value="FAMILY WITH SEQUENCE SIMILARITY 170 MEMBER A"/>
    <property type="match status" value="1"/>
</dbReference>
<evidence type="ECO:0000313" key="11">
    <source>
        <dbReference type="RefSeq" id="XP_072813955.1"/>
    </source>
</evidence>
<dbReference type="Proteomes" id="UP001652581">
    <property type="component" value="Chromosome 3"/>
</dbReference>
<evidence type="ECO:0000313" key="10">
    <source>
        <dbReference type="RefSeq" id="XP_072813954.1"/>
    </source>
</evidence>
<dbReference type="PANTHER" id="PTHR33517">
    <property type="entry name" value="PROTEIN FAM170B-RELATED"/>
    <property type="match status" value="1"/>
</dbReference>
<dbReference type="RefSeq" id="XP_072813946.1">
    <property type="nucleotide sequence ID" value="XM_072957845.1"/>
</dbReference>
<sequence>MKRKRKRKHLESTYSPELAKMSRDKLNLQEDYMQCRSMAVALTQGQKAREASSEYFSCVSSEDKLTAAGISKLHEYDPLSGYSWKYSALVPEARDGSSESEYFSCDSSFYNPSCAEILGSDEETLLSGPFGFVQGHSQRAEDSHSEYISCASSLDKLVHDDMRIHQLYQVVSCFESPEMPLSQDLEQWETSSPFPQVSFPFHLVNSNESFVSSVHMQEKRFMKIYYMHVQLERGVAISWNTGEGLKPSSKKIRIEEMTCPEKVATAFIFCHVSTKELLTDTEFISDSKAQEEREKESPAEPPALEECSRAKTPEWLVALDTGFRCMGCCRVFPSLEVLQEHVERGINEGFSCHAFHLALAWFKSKGNRKGKKKRRKKKKIKKATSGCHEEKHFGMKISSYK</sequence>
<evidence type="ECO:0000256" key="1">
    <source>
        <dbReference type="SAM" id="MobiDB-lite"/>
    </source>
</evidence>
<dbReference type="RefSeq" id="XP_072813942.1">
    <property type="nucleotide sequence ID" value="XM_072957841.1"/>
</dbReference>
<evidence type="ECO:0000313" key="9">
    <source>
        <dbReference type="RefSeq" id="XP_072813952.1"/>
    </source>
</evidence>
<dbReference type="RefSeq" id="XP_072813959.1">
    <property type="nucleotide sequence ID" value="XM_072957858.1"/>
</dbReference>
<evidence type="ECO:0000313" key="5">
    <source>
        <dbReference type="RefSeq" id="XP_072813942.1"/>
    </source>
</evidence>
<dbReference type="Pfam" id="PF17734">
    <property type="entry name" value="Spt46"/>
    <property type="match status" value="1"/>
</dbReference>
<accession>A0ABM5CZ63</accession>
<evidence type="ECO:0000313" key="7">
    <source>
        <dbReference type="RefSeq" id="XP_072813946.1"/>
    </source>
</evidence>
<organism evidence="2 6">
    <name type="scientific">Vicugna pacos</name>
    <name type="common">Alpaca</name>
    <name type="synonym">Lama pacos</name>
    <dbReference type="NCBI Taxonomy" id="30538"/>
    <lineage>
        <taxon>Eukaryota</taxon>
        <taxon>Metazoa</taxon>
        <taxon>Chordata</taxon>
        <taxon>Craniata</taxon>
        <taxon>Vertebrata</taxon>
        <taxon>Euteleostomi</taxon>
        <taxon>Mammalia</taxon>
        <taxon>Eutheria</taxon>
        <taxon>Laurasiatheria</taxon>
        <taxon>Artiodactyla</taxon>
        <taxon>Tylopoda</taxon>
        <taxon>Camelidae</taxon>
        <taxon>Vicugna</taxon>
    </lineage>
</organism>
<evidence type="ECO:0000313" key="4">
    <source>
        <dbReference type="RefSeq" id="XP_072813941.1"/>
    </source>
</evidence>
<name>A0ABM5CZ63_VICPA</name>
<gene>
    <name evidence="3 4 5 6 7 8 9 10 11 12" type="primary">LOC107034844</name>
</gene>
<dbReference type="RefSeq" id="XP_072813940.1">
    <property type="nucleotide sequence ID" value="XM_072957839.1"/>
</dbReference>
<evidence type="ECO:0000313" key="3">
    <source>
        <dbReference type="RefSeq" id="XP_072813940.1"/>
    </source>
</evidence>
<dbReference type="RefSeq" id="XP_072813951.1">
    <property type="nucleotide sequence ID" value="XM_072957850.1"/>
</dbReference>
<feature type="region of interest" description="Disordered" evidence="1">
    <location>
        <begin position="367"/>
        <end position="401"/>
    </location>
</feature>
<protein>
    <submittedName>
        <fullName evidence="3 4">Protein FAM170A-like isoform X1</fullName>
    </submittedName>
</protein>
<reference evidence="3 4" key="1">
    <citation type="submission" date="2025-05" db="UniProtKB">
        <authorList>
            <consortium name="RefSeq"/>
        </authorList>
    </citation>
    <scope>IDENTIFICATION</scope>
</reference>
<feature type="compositionally biased region" description="Basic residues" evidence="1">
    <location>
        <begin position="367"/>
        <end position="382"/>
    </location>
</feature>
<evidence type="ECO:0000313" key="8">
    <source>
        <dbReference type="RefSeq" id="XP_072813951.1"/>
    </source>
</evidence>
<evidence type="ECO:0000313" key="2">
    <source>
        <dbReference type="Proteomes" id="UP001652581"/>
    </source>
</evidence>
<dbReference type="InterPro" id="IPR040879">
    <property type="entry name" value="Spt46-like"/>
</dbReference>
<dbReference type="RefSeq" id="XP_072813941.1">
    <property type="nucleotide sequence ID" value="XM_072957840.1"/>
</dbReference>
<dbReference type="GeneID" id="107034844"/>
<evidence type="ECO:0000313" key="6">
    <source>
        <dbReference type="RefSeq" id="XP_072813943.1"/>
    </source>
</evidence>
<dbReference type="RefSeq" id="XP_072813955.1">
    <property type="nucleotide sequence ID" value="XM_072957854.1"/>
</dbReference>
<dbReference type="RefSeq" id="XP_072813954.1">
    <property type="nucleotide sequence ID" value="XM_072957853.1"/>
</dbReference>